<dbReference type="Proteomes" id="UP000216074">
    <property type="component" value="Unassembled WGS sequence"/>
</dbReference>
<protein>
    <recommendedName>
        <fullName evidence="3">Helix-turn-helix domain-containing protein</fullName>
    </recommendedName>
</protein>
<proteinExistence type="predicted"/>
<gene>
    <name evidence="1" type="ORF">BHAP_0627</name>
</gene>
<accession>A0A261G1M8</accession>
<name>A0A261G1M8_9BIFI</name>
<evidence type="ECO:0000313" key="1">
    <source>
        <dbReference type="EMBL" id="OZG65349.1"/>
    </source>
</evidence>
<comment type="caution">
    <text evidence="1">The sequence shown here is derived from an EMBL/GenBank/DDBJ whole genome shotgun (WGS) entry which is preliminary data.</text>
</comment>
<keyword evidence="2" id="KW-1185">Reference proteome</keyword>
<sequence length="266" mass="29809">MTTCRRIRIETPCCPVYTELFPIWNSSVYNRNMAIRTNRTLLTRREAARRLGVSERRVSALRAAGRLESLSVGGGSLITEDSVRRQAQWQGADGRPYSPDMAFGALYMLSGLDAPWLGRQQRYRLRGYLRQMDAENLTRLARRRATTVEYWCRGSNLDKVETLIRPSAATGALAASFQLTATDVVEGYVTADALNDAIRQCRLKQGATPVRVRLHVADDLPAGEGPMPLGVCAADLAESNDPRERRAGMETLQQLIDEYHRKEHQA</sequence>
<reference evidence="1 2" key="1">
    <citation type="journal article" date="2017" name="BMC Genomics">
        <title>Comparative genomic and phylogenomic analyses of the Bifidobacteriaceae family.</title>
        <authorList>
            <person name="Lugli G.A."/>
            <person name="Milani C."/>
            <person name="Turroni F."/>
            <person name="Duranti S."/>
            <person name="Mancabelli L."/>
            <person name="Mangifesta M."/>
            <person name="Ferrario C."/>
            <person name="Modesto M."/>
            <person name="Mattarelli P."/>
            <person name="Jiri K."/>
            <person name="van Sinderen D."/>
            <person name="Ventura M."/>
        </authorList>
    </citation>
    <scope>NUCLEOTIDE SEQUENCE [LARGE SCALE GENOMIC DNA]</scope>
    <source>
        <strain evidence="1 2">DSM 100202</strain>
    </source>
</reference>
<evidence type="ECO:0008006" key="3">
    <source>
        <dbReference type="Google" id="ProtNLM"/>
    </source>
</evidence>
<dbReference type="EMBL" id="MWWY01000013">
    <property type="protein sequence ID" value="OZG65349.1"/>
    <property type="molecule type" value="Genomic_DNA"/>
</dbReference>
<dbReference type="AlphaFoldDB" id="A0A261G1M8"/>
<organism evidence="1 2">
    <name type="scientific">Bifidobacterium hapali</name>
    <dbReference type="NCBI Taxonomy" id="1630172"/>
    <lineage>
        <taxon>Bacteria</taxon>
        <taxon>Bacillati</taxon>
        <taxon>Actinomycetota</taxon>
        <taxon>Actinomycetes</taxon>
        <taxon>Bifidobacteriales</taxon>
        <taxon>Bifidobacteriaceae</taxon>
        <taxon>Bifidobacterium</taxon>
    </lineage>
</organism>
<evidence type="ECO:0000313" key="2">
    <source>
        <dbReference type="Proteomes" id="UP000216074"/>
    </source>
</evidence>